<evidence type="ECO:0000256" key="3">
    <source>
        <dbReference type="ARBA" id="ARBA00022475"/>
    </source>
</evidence>
<keyword evidence="7" id="KW-0677">Repeat</keyword>
<evidence type="ECO:0000256" key="11">
    <source>
        <dbReference type="ARBA" id="ARBA00023180"/>
    </source>
</evidence>
<dbReference type="FunFam" id="3.80.10.10:FF:000213">
    <property type="entry name" value="Tyrosine-sulfated glycopeptide receptor 1"/>
    <property type="match status" value="2"/>
</dbReference>
<keyword evidence="6" id="KW-0732">Signal</keyword>
<comment type="caution">
    <text evidence="13">The sequence shown here is derived from an EMBL/GenBank/DDBJ whole genome shotgun (WGS) entry which is preliminary data.</text>
</comment>
<keyword evidence="8 12" id="KW-1133">Transmembrane helix</keyword>
<dbReference type="FunFam" id="3.80.10.10:FF:000041">
    <property type="entry name" value="LRR receptor-like serine/threonine-protein kinase ERECTA"/>
    <property type="match status" value="1"/>
</dbReference>
<gene>
    <name evidence="13" type="ORF">I3842_10G156500</name>
</gene>
<dbReference type="SMART" id="SM00369">
    <property type="entry name" value="LRR_TYP"/>
    <property type="match status" value="8"/>
</dbReference>
<keyword evidence="11" id="KW-0325">Glycoprotein</keyword>
<keyword evidence="4" id="KW-0433">Leucine-rich repeat</keyword>
<evidence type="ECO:0000256" key="1">
    <source>
        <dbReference type="ARBA" id="ARBA00004251"/>
    </source>
</evidence>
<dbReference type="PANTHER" id="PTHR48061:SF2">
    <property type="entry name" value="RECEPTOR LIKE PROTEIN 30-LIKE"/>
    <property type="match status" value="1"/>
</dbReference>
<dbReference type="Pfam" id="PF13855">
    <property type="entry name" value="LRR_8"/>
    <property type="match status" value="4"/>
</dbReference>
<dbReference type="InterPro" id="IPR046956">
    <property type="entry name" value="RLP23-like"/>
</dbReference>
<evidence type="ECO:0000256" key="9">
    <source>
        <dbReference type="ARBA" id="ARBA00023136"/>
    </source>
</evidence>
<keyword evidence="9 12" id="KW-0472">Membrane</keyword>
<keyword evidence="10" id="KW-0675">Receptor</keyword>
<keyword evidence="5 12" id="KW-0812">Transmembrane</keyword>
<dbReference type="PANTHER" id="PTHR48061">
    <property type="entry name" value="LEUCINE-RICH REPEAT RECEPTOR PROTEIN KINASE EMS1-LIKE-RELATED"/>
    <property type="match status" value="1"/>
</dbReference>
<name>A0A922DYC2_CARIL</name>
<evidence type="ECO:0000256" key="5">
    <source>
        <dbReference type="ARBA" id="ARBA00022692"/>
    </source>
</evidence>
<evidence type="ECO:0000256" key="7">
    <source>
        <dbReference type="ARBA" id="ARBA00022737"/>
    </source>
</evidence>
<evidence type="ECO:0000256" key="12">
    <source>
        <dbReference type="SAM" id="Phobius"/>
    </source>
</evidence>
<evidence type="ECO:0000313" key="13">
    <source>
        <dbReference type="EMBL" id="KAG6693199.1"/>
    </source>
</evidence>
<evidence type="ECO:0000256" key="4">
    <source>
        <dbReference type="ARBA" id="ARBA00022614"/>
    </source>
</evidence>
<dbReference type="EMBL" id="CM031834">
    <property type="protein sequence ID" value="KAG6693199.1"/>
    <property type="molecule type" value="Genomic_DNA"/>
</dbReference>
<dbReference type="SMART" id="SM00365">
    <property type="entry name" value="LRR_SD22"/>
    <property type="match status" value="5"/>
</dbReference>
<evidence type="ECO:0000256" key="2">
    <source>
        <dbReference type="ARBA" id="ARBA00009592"/>
    </source>
</evidence>
<evidence type="ECO:0000256" key="10">
    <source>
        <dbReference type="ARBA" id="ARBA00023170"/>
    </source>
</evidence>
<proteinExistence type="inferred from homology"/>
<dbReference type="AlphaFoldDB" id="A0A922DYC2"/>
<reference evidence="13" key="1">
    <citation type="submission" date="2021-01" db="EMBL/GenBank/DDBJ databases">
        <authorList>
            <person name="Lovell J.T."/>
            <person name="Bentley N."/>
            <person name="Bhattarai G."/>
            <person name="Jenkins J.W."/>
            <person name="Sreedasyam A."/>
            <person name="Alarcon Y."/>
            <person name="Bock C."/>
            <person name="Boston L."/>
            <person name="Carlson J."/>
            <person name="Cervantes K."/>
            <person name="Clermont K."/>
            <person name="Krom N."/>
            <person name="Kubenka K."/>
            <person name="Mamidi S."/>
            <person name="Mattison C."/>
            <person name="Monteros M."/>
            <person name="Pisani C."/>
            <person name="Plott C."/>
            <person name="Rajasekar S."/>
            <person name="Rhein H.S."/>
            <person name="Rohla C."/>
            <person name="Song M."/>
            <person name="Hilaire R.S."/>
            <person name="Shu S."/>
            <person name="Wells L."/>
            <person name="Wang X."/>
            <person name="Webber J."/>
            <person name="Heerema R.J."/>
            <person name="Klein P."/>
            <person name="Conner P."/>
            <person name="Grauke L."/>
            <person name="Grimwood J."/>
            <person name="Schmutz J."/>
            <person name="Randall J.J."/>
        </authorList>
    </citation>
    <scope>NUCLEOTIDE SEQUENCE</scope>
    <source>
        <tissue evidence="13">Leaf</tissue>
    </source>
</reference>
<accession>A0A922DYC2</accession>
<comment type="similarity">
    <text evidence="2">Belongs to the RLP family.</text>
</comment>
<dbReference type="Proteomes" id="UP000811246">
    <property type="component" value="Chromosome 10"/>
</dbReference>
<evidence type="ECO:0000256" key="8">
    <source>
        <dbReference type="ARBA" id="ARBA00022989"/>
    </source>
</evidence>
<dbReference type="Pfam" id="PF00560">
    <property type="entry name" value="LRR_1"/>
    <property type="match status" value="5"/>
</dbReference>
<organism evidence="13 14">
    <name type="scientific">Carya illinoinensis</name>
    <name type="common">Pecan</name>
    <dbReference type="NCBI Taxonomy" id="32201"/>
    <lineage>
        <taxon>Eukaryota</taxon>
        <taxon>Viridiplantae</taxon>
        <taxon>Streptophyta</taxon>
        <taxon>Embryophyta</taxon>
        <taxon>Tracheophyta</taxon>
        <taxon>Spermatophyta</taxon>
        <taxon>Magnoliopsida</taxon>
        <taxon>eudicotyledons</taxon>
        <taxon>Gunneridae</taxon>
        <taxon>Pentapetalae</taxon>
        <taxon>rosids</taxon>
        <taxon>fabids</taxon>
        <taxon>Fagales</taxon>
        <taxon>Juglandaceae</taxon>
        <taxon>Carya</taxon>
    </lineage>
</organism>
<comment type="subcellular location">
    <subcellularLocation>
        <location evidence="1">Cell membrane</location>
        <topology evidence="1">Single-pass type I membrane protein</topology>
    </subcellularLocation>
</comment>
<evidence type="ECO:0008006" key="15">
    <source>
        <dbReference type="Google" id="ProtNLM"/>
    </source>
</evidence>
<protein>
    <recommendedName>
        <fullName evidence="15">Receptor-like protein 12</fullName>
    </recommendedName>
</protein>
<dbReference type="InterPro" id="IPR001611">
    <property type="entry name" value="Leu-rich_rpt"/>
</dbReference>
<keyword evidence="3" id="KW-1003">Cell membrane</keyword>
<evidence type="ECO:0000256" key="6">
    <source>
        <dbReference type="ARBA" id="ARBA00022729"/>
    </source>
</evidence>
<dbReference type="InterPro" id="IPR003591">
    <property type="entry name" value="Leu-rich_rpt_typical-subtyp"/>
</dbReference>
<feature type="transmembrane region" description="Helical" evidence="12">
    <location>
        <begin position="1085"/>
        <end position="1108"/>
    </location>
</feature>
<sequence length="1210" mass="134695">MKRHQTQRVFSETVIGLNIIQLHALYFERSSLLTTPLSSNPSLPLLGFQIRTVFGRLPPTRLRSTGSWAFIFVNPPLIPSPQRLFAGSNENSVLFIDFLDTHMLNFARLPDLSGLWPMFERSERLVAQIEKQPRIRFSFFHKTETLESEFRLLYVARCTLQRGTGLNLSSESISGGLDNSSSLFSLQYLQNLSLAYNKFNYSQFPSGFDKLTNLRHLNLSNAGFAGQIPIELSSLRRLVILDLSTLYFPEIPPLKLENPNLEMLVQNFAELIELYLDGVNISEQGDEWCGALSSSLKNLTVLSLSNCNLLGPLNPSLLKLQSLSSIRLDNNNLSALVPEFFANFTNLTSLRLSSSGLFDIFPEKIFQVPTLEVLDLSNNARLGGSLPDFPQNGYLRTLVLSHTNFSGKLPHSIGNLTMLSRMDFSSCNFSGSIPTTMANLTQLLYLDMSFNNFTGPIPSFSKAKNLTQINLSHNDLTGQITSTHWEELKNLVNLDLRDNSLNGSISVSLFSHLSLRYLQLPNNQFSGELNQIPNISSNVLEYLDLSTNNLEGAIPVSVFNFRGLKILSLSSNNLTGSVQLNMIHQLTNLSSLDLSYNSLSIEFNRTGSPSSSFPNITTLKLASSKLKVFPDFLRNQSKLVVLDLSDNEIGAEIPYWIWKLPFLQQLNLSFNNLVTLEGSPRHAFYLTILDIRSNRLQGQLPDLPPFATYLDFSKNNFSSIIPSDIGDFLSYAYFFSLSSNEFKGSIHASICNATYLRVLDLSNNSFSGMIPECLVGMSSTLGVLNLGRNNLHGMVPDTFPDNCGLQTLDLNGNQLVGQVPESLEHCTRLEVFNIGNNHIEDIFPCHLKNASILRVLVLRSNNFSGHLGCEGKNATWPMLQILDVASNNFNGRLPIKCFYTWKAMSESEDETESELNHLRFEVLGFDKFYYQDAVTVTVKGLSMELVKILTIFTSIDVSGNNLEGTIPEGYGGLSSLYVLNLSHNALSGQIPKSLANLTQLESLDLSNNKLTGEIPMQLAESLIFLSFLDLSFNQLVGQIPNIKQFSTFSESSYEGNKGLCGFPLMNKCSDGGTPPSAKSPETFDWQFILTGLGFGVGAALFVAPLVFWEKGRRWYNESTDKIVLVILTMIGLSYTGSKDGKLEAEEDIEDDSIEDYVDEDETENEEFRGQYCVFCSKLDSSRKRVTHDPKCICRSSPLISSSSSTSSSSS</sequence>
<evidence type="ECO:0000313" key="14">
    <source>
        <dbReference type="Proteomes" id="UP000811246"/>
    </source>
</evidence>
<dbReference type="GO" id="GO:0005886">
    <property type="term" value="C:plasma membrane"/>
    <property type="evidence" value="ECO:0007669"/>
    <property type="project" value="UniProtKB-SubCell"/>
</dbReference>